<keyword evidence="3" id="KW-1185">Reference proteome</keyword>
<proteinExistence type="predicted"/>
<dbReference type="AlphaFoldDB" id="A0A9P4NSY5"/>
<dbReference type="Proteomes" id="UP000800235">
    <property type="component" value="Unassembled WGS sequence"/>
</dbReference>
<evidence type="ECO:0000313" key="2">
    <source>
        <dbReference type="EMBL" id="KAF2430873.1"/>
    </source>
</evidence>
<name>A0A9P4NSY5_9PEZI</name>
<gene>
    <name evidence="2" type="ORF">EJ08DRAFT_697081</name>
</gene>
<dbReference type="OrthoDB" id="3045089at2759"/>
<dbReference type="EMBL" id="MU007036">
    <property type="protein sequence ID" value="KAF2430873.1"/>
    <property type="molecule type" value="Genomic_DNA"/>
</dbReference>
<comment type="caution">
    <text evidence="2">The sequence shown here is derived from an EMBL/GenBank/DDBJ whole genome shotgun (WGS) entry which is preliminary data.</text>
</comment>
<evidence type="ECO:0000259" key="1">
    <source>
        <dbReference type="Pfam" id="PF22893"/>
    </source>
</evidence>
<protein>
    <recommendedName>
        <fullName evidence="1">Ubiquitin-like domain-containing protein</fullName>
    </recommendedName>
</protein>
<feature type="domain" description="Ubiquitin-like" evidence="1">
    <location>
        <begin position="41"/>
        <end position="124"/>
    </location>
</feature>
<accession>A0A9P4NSY5</accession>
<organism evidence="2 3">
    <name type="scientific">Tothia fuscella</name>
    <dbReference type="NCBI Taxonomy" id="1048955"/>
    <lineage>
        <taxon>Eukaryota</taxon>
        <taxon>Fungi</taxon>
        <taxon>Dikarya</taxon>
        <taxon>Ascomycota</taxon>
        <taxon>Pezizomycotina</taxon>
        <taxon>Dothideomycetes</taxon>
        <taxon>Pleosporomycetidae</taxon>
        <taxon>Venturiales</taxon>
        <taxon>Cylindrosympodiaceae</taxon>
        <taxon>Tothia</taxon>
    </lineage>
</organism>
<evidence type="ECO:0000313" key="3">
    <source>
        <dbReference type="Proteomes" id="UP000800235"/>
    </source>
</evidence>
<dbReference type="Pfam" id="PF22893">
    <property type="entry name" value="ULD_2"/>
    <property type="match status" value="1"/>
</dbReference>
<reference evidence="2" key="1">
    <citation type="journal article" date="2020" name="Stud. Mycol.">
        <title>101 Dothideomycetes genomes: a test case for predicting lifestyles and emergence of pathogens.</title>
        <authorList>
            <person name="Haridas S."/>
            <person name="Albert R."/>
            <person name="Binder M."/>
            <person name="Bloem J."/>
            <person name="Labutti K."/>
            <person name="Salamov A."/>
            <person name="Andreopoulos B."/>
            <person name="Baker S."/>
            <person name="Barry K."/>
            <person name="Bills G."/>
            <person name="Bluhm B."/>
            <person name="Cannon C."/>
            <person name="Castanera R."/>
            <person name="Culley D."/>
            <person name="Daum C."/>
            <person name="Ezra D."/>
            <person name="Gonzalez J."/>
            <person name="Henrissat B."/>
            <person name="Kuo A."/>
            <person name="Liang C."/>
            <person name="Lipzen A."/>
            <person name="Lutzoni F."/>
            <person name="Magnuson J."/>
            <person name="Mondo S."/>
            <person name="Nolan M."/>
            <person name="Ohm R."/>
            <person name="Pangilinan J."/>
            <person name="Park H.-J."/>
            <person name="Ramirez L."/>
            <person name="Alfaro M."/>
            <person name="Sun H."/>
            <person name="Tritt A."/>
            <person name="Yoshinaga Y."/>
            <person name="Zwiers L.-H."/>
            <person name="Turgeon B."/>
            <person name="Goodwin S."/>
            <person name="Spatafora J."/>
            <person name="Crous P."/>
            <person name="Grigoriev I."/>
        </authorList>
    </citation>
    <scope>NUCLEOTIDE SEQUENCE</scope>
    <source>
        <strain evidence="2">CBS 130266</strain>
    </source>
</reference>
<dbReference type="InterPro" id="IPR054464">
    <property type="entry name" value="ULD_fung"/>
</dbReference>
<sequence>MSSAVSSMGKNVLTIGNTAASIRQGVLMIQEMMSTLSLHNHNIVYVEDALGWKIPVILDAHPSWTTVHSILQDQFAQHGSPGLGLVRSKKYVIQDSNTGIEMNRIIPFYQLARPGQKLVMSMVFNGDWATEDKVLPKATNGKRSRETSENKCPSCQHVNVIDDLNVEVTCQNQRCQLIYRIVVDVSDTSEEYLDECVSRSYQRNIFNRNKDEDEDEDENSDNYRNQDIESLTRECLSFSESIVNGPEIFKRVKFLSRWEDQLESRGSFRGIVGNIHLWGISSRSHVTTMARFQFRVAIYIHLKISSAWICGPDPLDMHRVGFFTGFAGRSRKQSSPVIIVASDSKRTRRRALRVLKSLPGLDIQSRFAVVAVPRSTFEAEIRVCDMRPTARMGKEALRRIKLAKHC</sequence>